<feature type="domain" description="Methyltransferase type 11" evidence="4">
    <location>
        <begin position="49"/>
        <end position="144"/>
    </location>
</feature>
<dbReference type="PANTHER" id="PTHR43464">
    <property type="entry name" value="METHYLTRANSFERASE"/>
    <property type="match status" value="1"/>
</dbReference>
<dbReference type="SUPFAM" id="SSF53335">
    <property type="entry name" value="S-adenosyl-L-methionine-dependent methyltransferases"/>
    <property type="match status" value="1"/>
</dbReference>
<dbReference type="Pfam" id="PF08241">
    <property type="entry name" value="Methyltransf_11"/>
    <property type="match status" value="1"/>
</dbReference>
<dbReference type="GO" id="GO:0032259">
    <property type="term" value="P:methylation"/>
    <property type="evidence" value="ECO:0007669"/>
    <property type="project" value="UniProtKB-KW"/>
</dbReference>
<dbReference type="PANTHER" id="PTHR43464:SF19">
    <property type="entry name" value="UBIQUINONE BIOSYNTHESIS O-METHYLTRANSFERASE, MITOCHONDRIAL"/>
    <property type="match status" value="1"/>
</dbReference>
<dbReference type="EMBL" id="JAKNCT010000006">
    <property type="protein sequence ID" value="MCG5031045.1"/>
    <property type="molecule type" value="Genomic_DNA"/>
</dbReference>
<dbReference type="CDD" id="cd02440">
    <property type="entry name" value="AdoMet_MTases"/>
    <property type="match status" value="1"/>
</dbReference>
<proteinExistence type="predicted"/>
<dbReference type="InterPro" id="IPR013216">
    <property type="entry name" value="Methyltransf_11"/>
</dbReference>
<keyword evidence="3" id="KW-0949">S-adenosyl-L-methionine</keyword>
<evidence type="ECO:0000256" key="1">
    <source>
        <dbReference type="ARBA" id="ARBA00022603"/>
    </source>
</evidence>
<evidence type="ECO:0000256" key="2">
    <source>
        <dbReference type="ARBA" id="ARBA00022679"/>
    </source>
</evidence>
<dbReference type="InterPro" id="IPR029063">
    <property type="entry name" value="SAM-dependent_MTases_sf"/>
</dbReference>
<comment type="caution">
    <text evidence="5">The sequence shown here is derived from an EMBL/GenBank/DDBJ whole genome shotgun (WGS) entry which is preliminary data.</text>
</comment>
<evidence type="ECO:0000313" key="6">
    <source>
        <dbReference type="Proteomes" id="UP001297600"/>
    </source>
</evidence>
<name>A0ABS9MQY5_9BURK</name>
<dbReference type="Proteomes" id="UP001297600">
    <property type="component" value="Unassembled WGS sequence"/>
</dbReference>
<organism evidence="5 6">
    <name type="scientific">Mesosutterella porci</name>
    <dbReference type="NCBI Taxonomy" id="2915351"/>
    <lineage>
        <taxon>Bacteria</taxon>
        <taxon>Pseudomonadati</taxon>
        <taxon>Pseudomonadota</taxon>
        <taxon>Betaproteobacteria</taxon>
        <taxon>Burkholderiales</taxon>
        <taxon>Sutterellaceae</taxon>
        <taxon>Mesosutterella</taxon>
    </lineage>
</organism>
<dbReference type="GO" id="GO:0008168">
    <property type="term" value="F:methyltransferase activity"/>
    <property type="evidence" value="ECO:0007669"/>
    <property type="project" value="UniProtKB-KW"/>
</dbReference>
<keyword evidence="2" id="KW-0808">Transferase</keyword>
<accession>A0ABS9MQY5</accession>
<gene>
    <name evidence="5" type="ORF">MAF45_06235</name>
</gene>
<sequence length="248" mass="27836">MDQSLMARYWTEDSSNYEKVVRAELEGWQSLVWKRLLCELLPKSARTALDFGCGPGFFSFLLCELGLEVTAIDCSAGMLEKARQLSSRLKRPATFIQTDIETASFPNSAFDVIVSRNVTWTLPRPESVYRKCLEFLKPGGRLLVFDANWNLPLFDPGLAARCKAREEACIRQYGSTFDGGAMTLSLDLSSLPLSSKVRPAWDLETLPRLGFTRVRALPGLIDRLWSDKEKLLYGETPLFGVVAEKPAE</sequence>
<keyword evidence="1 5" id="KW-0489">Methyltransferase</keyword>
<evidence type="ECO:0000313" key="5">
    <source>
        <dbReference type="EMBL" id="MCG5031045.1"/>
    </source>
</evidence>
<evidence type="ECO:0000259" key="4">
    <source>
        <dbReference type="Pfam" id="PF08241"/>
    </source>
</evidence>
<dbReference type="Gene3D" id="3.40.50.150">
    <property type="entry name" value="Vaccinia Virus protein VP39"/>
    <property type="match status" value="1"/>
</dbReference>
<reference evidence="5 6" key="1">
    <citation type="submission" date="2022-02" db="EMBL/GenBank/DDBJ databases">
        <title>Mesosutterella porci, a novel member of the family Sutterellaceae from pig feces.</title>
        <authorList>
            <person name="Wylensek D."/>
            <person name="Clavel T."/>
        </authorList>
    </citation>
    <scope>NUCLEOTIDE SEQUENCE [LARGE SCALE GENOMIC DNA]</scope>
    <source>
        <strain evidence="6">oilRF-744-wt-GAM-9</strain>
    </source>
</reference>
<dbReference type="RefSeq" id="WP_237978697.1">
    <property type="nucleotide sequence ID" value="NZ_JAKNCT010000006.1"/>
</dbReference>
<keyword evidence="6" id="KW-1185">Reference proteome</keyword>
<protein>
    <submittedName>
        <fullName evidence="5">Class I SAM-dependent methyltransferase</fullName>
    </submittedName>
</protein>
<evidence type="ECO:0000256" key="3">
    <source>
        <dbReference type="ARBA" id="ARBA00022691"/>
    </source>
</evidence>